<dbReference type="PANTHER" id="PTHR31373:SF17">
    <property type="entry name" value="OS06G0652100 PROTEIN"/>
    <property type="match status" value="1"/>
</dbReference>
<evidence type="ECO:0000259" key="3">
    <source>
        <dbReference type="Pfam" id="PF25043"/>
    </source>
</evidence>
<feature type="domain" description="DUF2828" evidence="2">
    <location>
        <begin position="65"/>
        <end position="454"/>
    </location>
</feature>
<dbReference type="Proteomes" id="UP000324897">
    <property type="component" value="Chromosome 3"/>
</dbReference>
<dbReference type="EMBL" id="RWGY01000039">
    <property type="protein sequence ID" value="TVU08372.1"/>
    <property type="molecule type" value="Genomic_DNA"/>
</dbReference>
<dbReference type="OrthoDB" id="1149618at2759"/>
<gene>
    <name evidence="4" type="ORF">EJB05_41775</name>
</gene>
<proteinExistence type="predicted"/>
<feature type="domain" description="DUF7788" evidence="3">
    <location>
        <begin position="456"/>
        <end position="634"/>
    </location>
</feature>
<dbReference type="SUPFAM" id="SSF53300">
    <property type="entry name" value="vWA-like"/>
    <property type="match status" value="1"/>
</dbReference>
<dbReference type="PIRSF" id="PIRSF015417">
    <property type="entry name" value="T31B5_30_vWA"/>
    <property type="match status" value="1"/>
</dbReference>
<dbReference type="Pfam" id="PF25043">
    <property type="entry name" value="DUF7788"/>
    <property type="match status" value="1"/>
</dbReference>
<dbReference type="AlphaFoldDB" id="A0A5J9TAN7"/>
<feature type="compositionally biased region" description="Basic residues" evidence="1">
    <location>
        <begin position="205"/>
        <end position="216"/>
    </location>
</feature>
<accession>A0A5J9TAN7</accession>
<dbReference type="Gene3D" id="3.40.50.410">
    <property type="entry name" value="von Willebrand factor, type A domain"/>
    <property type="match status" value="1"/>
</dbReference>
<dbReference type="InterPro" id="IPR011205">
    <property type="entry name" value="UCP015417_vWA"/>
</dbReference>
<evidence type="ECO:0000313" key="5">
    <source>
        <dbReference type="Proteomes" id="UP000324897"/>
    </source>
</evidence>
<organism evidence="4 5">
    <name type="scientific">Eragrostis curvula</name>
    <name type="common">weeping love grass</name>
    <dbReference type="NCBI Taxonomy" id="38414"/>
    <lineage>
        <taxon>Eukaryota</taxon>
        <taxon>Viridiplantae</taxon>
        <taxon>Streptophyta</taxon>
        <taxon>Embryophyta</taxon>
        <taxon>Tracheophyta</taxon>
        <taxon>Spermatophyta</taxon>
        <taxon>Magnoliopsida</taxon>
        <taxon>Liliopsida</taxon>
        <taxon>Poales</taxon>
        <taxon>Poaceae</taxon>
        <taxon>PACMAD clade</taxon>
        <taxon>Chloridoideae</taxon>
        <taxon>Eragrostideae</taxon>
        <taxon>Eragrostidinae</taxon>
        <taxon>Eragrostis</taxon>
    </lineage>
</organism>
<feature type="region of interest" description="Disordered" evidence="1">
    <location>
        <begin position="205"/>
        <end position="232"/>
    </location>
</feature>
<dbReference type="InterPro" id="IPR058580">
    <property type="entry name" value="DUF2828"/>
</dbReference>
<comment type="caution">
    <text evidence="4">The sequence shown here is derived from an EMBL/GenBank/DDBJ whole genome shotgun (WGS) entry which is preliminary data.</text>
</comment>
<dbReference type="InterPro" id="IPR056690">
    <property type="entry name" value="DUF7788"/>
</dbReference>
<protein>
    <submittedName>
        <fullName evidence="4">Uncharacterized protein</fullName>
    </submittedName>
</protein>
<dbReference type="Gramene" id="TVU08372">
    <property type="protein sequence ID" value="TVU08372"/>
    <property type="gene ID" value="EJB05_41775"/>
</dbReference>
<reference evidence="4 5" key="1">
    <citation type="journal article" date="2019" name="Sci. Rep.">
        <title>A high-quality genome of Eragrostis curvula grass provides insights into Poaceae evolution and supports new strategies to enhance forage quality.</title>
        <authorList>
            <person name="Carballo J."/>
            <person name="Santos B.A.C.M."/>
            <person name="Zappacosta D."/>
            <person name="Garbus I."/>
            <person name="Selva J.P."/>
            <person name="Gallo C.A."/>
            <person name="Diaz A."/>
            <person name="Albertini E."/>
            <person name="Caccamo M."/>
            <person name="Echenique V."/>
        </authorList>
    </citation>
    <scope>NUCLEOTIDE SEQUENCE [LARGE SCALE GENOMIC DNA]</scope>
    <source>
        <strain evidence="5">cv. Victoria</strain>
        <tissue evidence="4">Leaf</tissue>
    </source>
</reference>
<dbReference type="InterPro" id="IPR036465">
    <property type="entry name" value="vWFA_dom_sf"/>
</dbReference>
<name>A0A5J9TAN7_9POAL</name>
<evidence type="ECO:0000256" key="1">
    <source>
        <dbReference type="SAM" id="MobiDB-lite"/>
    </source>
</evidence>
<evidence type="ECO:0000259" key="2">
    <source>
        <dbReference type="Pfam" id="PF11443"/>
    </source>
</evidence>
<sequence length="656" mass="71994">MATTSYTLVGPPADGLRAATSRAAAAASAAAAAMPTTGDAFMDIMQASFNKPATTPKPAPAKAITENASPTFVSSGDPCLDFFFHVVPGTPAASVTALLAKAWDAEPATALRLACNLRGVRGTGKSDREGFYAAALWMHGRHPSTLALNALPVAEFGYLKDLPEILHRIIHGGVSTRTPGKKARLAALGGFVVRCKDGRRRFVRRRQERKKRRKGNAPRNPATRDARIAANNERDQKTLADAAVERRKKRAEAAARAVDMYARDPSYRLLHDCTADMFARLLADDMRKLEDGKVKDLSLAGKWCPSLDKCYDRSTLICEAIARRLFPKGSAPEIPADLEDEYYAYRARELLRRALARLRRALEVPEIFVSAQAWGDVVYPRVPSVAMKNYKDLFLKRDKKRFGQYLADVKSGKAKIAAGALLPHEIVASISKDGGVADLQWERVVADLRAHGNLNNCIAVCDVSGSMEGVPMDVCVALGLLLSELSDDPWRHKVITFSAQPQLHSITGNTLSDKADFIRWMNWGMNTDFQAVFDKLLGIAVAGKLPPEKMIRKVFVFSDMEFDLASSRPWETDYQAITRKFTEAGYGASVPEVVFWNLRDSPSVPVTAQQKGVALVSGFSKNMMKLFLSGDGVVTPRLVMEKAISGQEYQKLVVFD</sequence>
<keyword evidence="5" id="KW-1185">Reference proteome</keyword>
<dbReference type="PANTHER" id="PTHR31373">
    <property type="entry name" value="OS06G0652100 PROTEIN"/>
    <property type="match status" value="1"/>
</dbReference>
<feature type="compositionally biased region" description="Basic and acidic residues" evidence="1">
    <location>
        <begin position="222"/>
        <end position="232"/>
    </location>
</feature>
<dbReference type="Pfam" id="PF11443">
    <property type="entry name" value="DUF2828"/>
    <property type="match status" value="1"/>
</dbReference>
<feature type="non-terminal residue" evidence="4">
    <location>
        <position position="1"/>
    </location>
</feature>
<evidence type="ECO:0000313" key="4">
    <source>
        <dbReference type="EMBL" id="TVU08372.1"/>
    </source>
</evidence>